<keyword evidence="3" id="KW-1185">Reference proteome</keyword>
<sequence>MAVASLLSSCSARWNRGGFLWGQQLHAALYSPSSPSHKADEEVEADRRPARTKEEKRSLVTLPLLPLLASLPARTNKGETSIFFLPLYWRDQRRGNWAVGDW</sequence>
<comment type="caution">
    <text evidence="2">The sequence shown here is derived from an EMBL/GenBank/DDBJ whole genome shotgun (WGS) entry which is preliminary data.</text>
</comment>
<protein>
    <submittedName>
        <fullName evidence="2">Uncharacterized protein</fullName>
    </submittedName>
</protein>
<evidence type="ECO:0000313" key="2">
    <source>
        <dbReference type="EMBL" id="THU43863.1"/>
    </source>
</evidence>
<accession>A0A4S8I7F3</accession>
<organism evidence="2 3">
    <name type="scientific">Musa balbisiana</name>
    <name type="common">Banana</name>
    <dbReference type="NCBI Taxonomy" id="52838"/>
    <lineage>
        <taxon>Eukaryota</taxon>
        <taxon>Viridiplantae</taxon>
        <taxon>Streptophyta</taxon>
        <taxon>Embryophyta</taxon>
        <taxon>Tracheophyta</taxon>
        <taxon>Spermatophyta</taxon>
        <taxon>Magnoliopsida</taxon>
        <taxon>Liliopsida</taxon>
        <taxon>Zingiberales</taxon>
        <taxon>Musaceae</taxon>
        <taxon>Musa</taxon>
    </lineage>
</organism>
<dbReference type="EMBL" id="PYDT01000011">
    <property type="protein sequence ID" value="THU43863.1"/>
    <property type="molecule type" value="Genomic_DNA"/>
</dbReference>
<reference evidence="2 3" key="1">
    <citation type="journal article" date="2019" name="Nat. Plants">
        <title>Genome sequencing of Musa balbisiana reveals subgenome evolution and function divergence in polyploid bananas.</title>
        <authorList>
            <person name="Yao X."/>
        </authorList>
    </citation>
    <scope>NUCLEOTIDE SEQUENCE [LARGE SCALE GENOMIC DNA]</scope>
    <source>
        <strain evidence="3">cv. DH-PKW</strain>
        <tissue evidence="2">Leaves</tissue>
    </source>
</reference>
<feature type="region of interest" description="Disordered" evidence="1">
    <location>
        <begin position="32"/>
        <end position="55"/>
    </location>
</feature>
<feature type="compositionally biased region" description="Basic and acidic residues" evidence="1">
    <location>
        <begin position="37"/>
        <end position="55"/>
    </location>
</feature>
<proteinExistence type="predicted"/>
<dbReference type="Proteomes" id="UP000317650">
    <property type="component" value="Chromosome 2"/>
</dbReference>
<evidence type="ECO:0000256" key="1">
    <source>
        <dbReference type="SAM" id="MobiDB-lite"/>
    </source>
</evidence>
<dbReference type="AlphaFoldDB" id="A0A4S8I7F3"/>
<gene>
    <name evidence="2" type="ORF">C4D60_Mb02t01290</name>
</gene>
<evidence type="ECO:0000313" key="3">
    <source>
        <dbReference type="Proteomes" id="UP000317650"/>
    </source>
</evidence>
<name>A0A4S8I7F3_MUSBA</name>